<evidence type="ECO:0000256" key="5">
    <source>
        <dbReference type="ARBA" id="ARBA00023242"/>
    </source>
</evidence>
<keyword evidence="4 6" id="KW-0804">Transcription</keyword>
<dbReference type="Proteomes" id="UP000492820">
    <property type="component" value="Unassembled WGS sequence"/>
</dbReference>
<evidence type="ECO:0000313" key="9">
    <source>
        <dbReference type="WBParaSite" id="EgrG_001061700"/>
    </source>
</evidence>
<comment type="subunit">
    <text evidence="6">Heterotrimer.</text>
</comment>
<evidence type="ECO:0000256" key="6">
    <source>
        <dbReference type="RuleBase" id="RU367155"/>
    </source>
</evidence>
<keyword evidence="3 6" id="KW-0238">DNA-binding</keyword>
<evidence type="ECO:0000256" key="3">
    <source>
        <dbReference type="ARBA" id="ARBA00023125"/>
    </source>
</evidence>
<comment type="subcellular location">
    <subcellularLocation>
        <location evidence="1 6">Nucleus</location>
    </subcellularLocation>
</comment>
<sequence>MEHGPMGENFTPHAPMKAANVTTNSSSRVRLVLRRAAPFFCTMEGYIQTSQMVPAQTLLQPLQQQLIVDPNGTAAGQQPTFAFQASDGSLIPVQLAASPNGGPLIMLMPTQTTGQGGQPVYTTQAITTGAAPATGTIDASGQATVLGSTVEDENNQAAALQQQQTQQSAGQVQLVHQQTVTATQAASQLMQQTAAQQSSASMAGVGQEEPLYVNAKQYNRILKRRQARGKLEAQGRIPKERRNGFVMLGVDSTRHRLLTLKELSDVEFVVFCAFYSPKFIYRAVCFYSPHRSLKIQLNRYDILCLYRILIFCHCKYSWDSR</sequence>
<comment type="function">
    <text evidence="6">Component of the sequence-specific heterotrimeric transcription factor (NF-Y) which specifically recognizes a 5'-CCAAT-3' box motif found in the promoters of its target genes.</text>
</comment>
<dbReference type="Pfam" id="PF02045">
    <property type="entry name" value="CBFB_NFYA"/>
    <property type="match status" value="1"/>
</dbReference>
<dbReference type="GO" id="GO:0003700">
    <property type="term" value="F:DNA-binding transcription factor activity"/>
    <property type="evidence" value="ECO:0007669"/>
    <property type="project" value="UniProtKB-UniRule"/>
</dbReference>
<keyword evidence="5 6" id="KW-0539">Nucleus</keyword>
<organism evidence="7">
    <name type="scientific">Echinococcus granulosus</name>
    <name type="common">Hydatid tapeworm</name>
    <dbReference type="NCBI Taxonomy" id="6210"/>
    <lineage>
        <taxon>Eukaryota</taxon>
        <taxon>Metazoa</taxon>
        <taxon>Spiralia</taxon>
        <taxon>Lophotrochozoa</taxon>
        <taxon>Platyhelminthes</taxon>
        <taxon>Cestoda</taxon>
        <taxon>Eucestoda</taxon>
        <taxon>Cyclophyllidea</taxon>
        <taxon>Taeniidae</taxon>
        <taxon>Echinococcus</taxon>
        <taxon>Echinococcus granulosus group</taxon>
    </lineage>
</organism>
<gene>
    <name evidence="7" type="ORF">EgrG_001061700</name>
</gene>
<dbReference type="AlphaFoldDB" id="A0A068WJI4"/>
<dbReference type="WBParaSite" id="EgrG_001061700">
    <property type="protein sequence ID" value="EgrG_001061700"/>
    <property type="gene ID" value="EgrG_001061700"/>
</dbReference>
<keyword evidence="2 6" id="KW-0805">Transcription regulation</keyword>
<evidence type="ECO:0000256" key="1">
    <source>
        <dbReference type="ARBA" id="ARBA00004123"/>
    </source>
</evidence>
<evidence type="ECO:0000256" key="4">
    <source>
        <dbReference type="ARBA" id="ARBA00023163"/>
    </source>
</evidence>
<reference evidence="9" key="3">
    <citation type="submission" date="2020-10" db="UniProtKB">
        <authorList>
            <consortium name="WormBaseParasite"/>
        </authorList>
    </citation>
    <scope>IDENTIFICATION</scope>
</reference>
<evidence type="ECO:0000256" key="2">
    <source>
        <dbReference type="ARBA" id="ARBA00023015"/>
    </source>
</evidence>
<comment type="similarity">
    <text evidence="6">Belongs to the NFYA/HAP2 subunit family.</text>
</comment>
<proteinExistence type="inferred from homology"/>
<reference evidence="7" key="2">
    <citation type="submission" date="2014-06" db="EMBL/GenBank/DDBJ databases">
        <authorList>
            <person name="Aslett M."/>
        </authorList>
    </citation>
    <scope>NUCLEOTIDE SEQUENCE</scope>
</reference>
<reference evidence="7 8" key="1">
    <citation type="journal article" date="2013" name="Nature">
        <title>The genomes of four tapeworm species reveal adaptations to parasitism.</title>
        <authorList>
            <person name="Tsai I.J."/>
            <person name="Zarowiecki M."/>
            <person name="Holroyd N."/>
            <person name="Garciarrubio A."/>
            <person name="Sanchez-Flores A."/>
            <person name="Brooks K.L."/>
            <person name="Tracey A."/>
            <person name="Bobes R.J."/>
            <person name="Fragoso G."/>
            <person name="Sciutto E."/>
            <person name="Aslett M."/>
            <person name="Beasley H."/>
            <person name="Bennett H.M."/>
            <person name="Cai J."/>
            <person name="Camicia F."/>
            <person name="Clark R."/>
            <person name="Cucher M."/>
            <person name="De Silva N."/>
            <person name="Day T.A."/>
            <person name="Deplazes P."/>
            <person name="Estrada K."/>
            <person name="Fernandez C."/>
            <person name="Holland P.W."/>
            <person name="Hou J."/>
            <person name="Hu S."/>
            <person name="Huckvale T."/>
            <person name="Hung S.S."/>
            <person name="Kamenetzky L."/>
            <person name="Keane J.A."/>
            <person name="Kiss F."/>
            <person name="Koziol U."/>
            <person name="Lambert O."/>
            <person name="Liu K."/>
            <person name="Luo X."/>
            <person name="Luo Y."/>
            <person name="Macchiaroli N."/>
            <person name="Nichol S."/>
            <person name="Paps J."/>
            <person name="Parkinson J."/>
            <person name="Pouchkina-Stantcheva N."/>
            <person name="Riddiford N."/>
            <person name="Rosenzvit M."/>
            <person name="Salinas G."/>
            <person name="Wasmuth J.D."/>
            <person name="Zamanian M."/>
            <person name="Zheng Y."/>
            <person name="Cai X."/>
            <person name="Soberon X."/>
            <person name="Olson P.D."/>
            <person name="Laclette J.P."/>
            <person name="Brehm K."/>
            <person name="Berriman M."/>
            <person name="Garciarrubio A."/>
            <person name="Bobes R.J."/>
            <person name="Fragoso G."/>
            <person name="Sanchez-Flores A."/>
            <person name="Estrada K."/>
            <person name="Cevallos M.A."/>
            <person name="Morett E."/>
            <person name="Gonzalez V."/>
            <person name="Portillo T."/>
            <person name="Ochoa-Leyva A."/>
            <person name="Jose M.V."/>
            <person name="Sciutto E."/>
            <person name="Landa A."/>
            <person name="Jimenez L."/>
            <person name="Valdes V."/>
            <person name="Carrero J.C."/>
            <person name="Larralde C."/>
            <person name="Morales-Montor J."/>
            <person name="Limon-Lason J."/>
            <person name="Soberon X."/>
            <person name="Laclette J.P."/>
        </authorList>
    </citation>
    <scope>NUCLEOTIDE SEQUENCE [LARGE SCALE GENOMIC DNA]</scope>
</reference>
<dbReference type="PANTHER" id="PTHR12632">
    <property type="entry name" value="TRANSCRIPTION FACTOR NF-Y ALPHA-RELATED"/>
    <property type="match status" value="1"/>
</dbReference>
<evidence type="ECO:0000313" key="7">
    <source>
        <dbReference type="EMBL" id="CDS17843.1"/>
    </source>
</evidence>
<dbReference type="EMBL" id="LK028577">
    <property type="protein sequence ID" value="CDS17843.1"/>
    <property type="molecule type" value="Genomic_DNA"/>
</dbReference>
<dbReference type="Gene3D" id="6.10.250.2430">
    <property type="match status" value="1"/>
</dbReference>
<dbReference type="OrthoDB" id="1097733at2759"/>
<dbReference type="InterPro" id="IPR001289">
    <property type="entry name" value="NFYA"/>
</dbReference>
<accession>A0A068WJI4</accession>
<dbReference type="PROSITE" id="PS51152">
    <property type="entry name" value="NFYA_HAP2_2"/>
    <property type="match status" value="1"/>
</dbReference>
<dbReference type="SMART" id="SM00521">
    <property type="entry name" value="CBF"/>
    <property type="match status" value="1"/>
</dbReference>
<dbReference type="GO" id="GO:0005634">
    <property type="term" value="C:nucleus"/>
    <property type="evidence" value="ECO:0007669"/>
    <property type="project" value="UniProtKB-SubCell"/>
</dbReference>
<name>A0A068WJI4_ECHGR</name>
<dbReference type="GO" id="GO:0003677">
    <property type="term" value="F:DNA binding"/>
    <property type="evidence" value="ECO:0007669"/>
    <property type="project" value="UniProtKB-KW"/>
</dbReference>
<protein>
    <recommendedName>
        <fullName evidence="6">Nuclear transcription factor Y subunit</fullName>
    </recommendedName>
</protein>
<evidence type="ECO:0000313" key="8">
    <source>
        <dbReference type="Proteomes" id="UP000492820"/>
    </source>
</evidence>